<name>A0A0K1EIS3_CHOCO</name>
<dbReference type="InterPro" id="IPR009057">
    <property type="entry name" value="Homeodomain-like_sf"/>
</dbReference>
<dbReference type="Gene3D" id="1.10.10.60">
    <property type="entry name" value="Homeodomain-like"/>
    <property type="match status" value="1"/>
</dbReference>
<gene>
    <name evidence="6" type="primary">tetR</name>
    <name evidence="6" type="ORF">CMC5_046530</name>
</gene>
<dbReference type="KEGG" id="ccro:CMC5_046530"/>
<keyword evidence="2 4" id="KW-0238">DNA-binding</keyword>
<dbReference type="SUPFAM" id="SSF48498">
    <property type="entry name" value="Tetracyclin repressor-like, C-terminal domain"/>
    <property type="match status" value="1"/>
</dbReference>
<feature type="DNA-binding region" description="H-T-H motif" evidence="4">
    <location>
        <begin position="38"/>
        <end position="57"/>
    </location>
</feature>
<dbReference type="GO" id="GO:0000976">
    <property type="term" value="F:transcription cis-regulatory region binding"/>
    <property type="evidence" value="ECO:0007669"/>
    <property type="project" value="TreeGrafter"/>
</dbReference>
<dbReference type="PROSITE" id="PS50977">
    <property type="entry name" value="HTH_TETR_2"/>
    <property type="match status" value="1"/>
</dbReference>
<reference evidence="6 7" key="1">
    <citation type="submission" date="2015-07" db="EMBL/GenBank/DDBJ databases">
        <title>Genome analysis of myxobacterium Chondromyces crocatus Cm c5 reveals a high potential for natural compound synthesis and the genetic basis for the loss of fruiting body formation.</title>
        <authorList>
            <person name="Zaburannyi N."/>
            <person name="Bunk B."/>
            <person name="Maier J."/>
            <person name="Overmann J."/>
            <person name="Mueller R."/>
        </authorList>
    </citation>
    <scope>NUCLEOTIDE SEQUENCE [LARGE SCALE GENOMIC DNA]</scope>
    <source>
        <strain evidence="6 7">Cm c5</strain>
    </source>
</reference>
<evidence type="ECO:0000259" key="5">
    <source>
        <dbReference type="PROSITE" id="PS50977"/>
    </source>
</evidence>
<dbReference type="AlphaFoldDB" id="A0A0K1EIS3"/>
<dbReference type="STRING" id="52.CMC5_046530"/>
<dbReference type="EMBL" id="CP012159">
    <property type="protein sequence ID" value="AKT40498.1"/>
    <property type="molecule type" value="Genomic_DNA"/>
</dbReference>
<dbReference type="PANTHER" id="PTHR30055">
    <property type="entry name" value="HTH-TYPE TRANSCRIPTIONAL REGULATOR RUTR"/>
    <property type="match status" value="1"/>
</dbReference>
<dbReference type="Pfam" id="PF16859">
    <property type="entry name" value="TetR_C_11"/>
    <property type="match status" value="1"/>
</dbReference>
<keyword evidence="1" id="KW-0805">Transcription regulation</keyword>
<evidence type="ECO:0000313" key="7">
    <source>
        <dbReference type="Proteomes" id="UP000067626"/>
    </source>
</evidence>
<evidence type="ECO:0000256" key="3">
    <source>
        <dbReference type="ARBA" id="ARBA00023163"/>
    </source>
</evidence>
<protein>
    <submittedName>
        <fullName evidence="6">TetR family transcriptional regulator</fullName>
    </submittedName>
</protein>
<sequence length="206" mass="22723">MTASERPRAGRKRSEASRTAILTAALDLVRAHGYAAVSIDAIAAEARVGKHTIYRWWRSKAEVLLQALSEATDEQVVPVETGALESDLRERLALIFSLSSHEQPASHLLRALMAEAQLDPAFHALFKGYIERRRGHLRAVFERARDRGEVAEGVDLETLIDMVLGAMWYRRLIQHGPLDRPFAESLARITAHTARTALPAGRGGAG</sequence>
<dbReference type="InterPro" id="IPR011075">
    <property type="entry name" value="TetR_C"/>
</dbReference>
<dbReference type="PRINTS" id="PR00455">
    <property type="entry name" value="HTHTETR"/>
</dbReference>
<accession>A0A0K1EIS3</accession>
<dbReference type="Gene3D" id="1.10.357.10">
    <property type="entry name" value="Tetracycline Repressor, domain 2"/>
    <property type="match status" value="1"/>
</dbReference>
<evidence type="ECO:0000256" key="4">
    <source>
        <dbReference type="PROSITE-ProRule" id="PRU00335"/>
    </source>
</evidence>
<dbReference type="OrthoDB" id="9796019at2"/>
<keyword evidence="3" id="KW-0804">Transcription</keyword>
<dbReference type="PANTHER" id="PTHR30055:SF148">
    <property type="entry name" value="TETR-FAMILY TRANSCRIPTIONAL REGULATOR"/>
    <property type="match status" value="1"/>
</dbReference>
<dbReference type="Proteomes" id="UP000067626">
    <property type="component" value="Chromosome"/>
</dbReference>
<keyword evidence="7" id="KW-1185">Reference proteome</keyword>
<proteinExistence type="predicted"/>
<evidence type="ECO:0000313" key="6">
    <source>
        <dbReference type="EMBL" id="AKT40498.1"/>
    </source>
</evidence>
<dbReference type="RefSeq" id="WP_050432427.1">
    <property type="nucleotide sequence ID" value="NZ_CP012159.1"/>
</dbReference>
<dbReference type="GO" id="GO:0003700">
    <property type="term" value="F:DNA-binding transcription factor activity"/>
    <property type="evidence" value="ECO:0007669"/>
    <property type="project" value="TreeGrafter"/>
</dbReference>
<dbReference type="Pfam" id="PF00440">
    <property type="entry name" value="TetR_N"/>
    <property type="match status" value="1"/>
</dbReference>
<dbReference type="InterPro" id="IPR001647">
    <property type="entry name" value="HTH_TetR"/>
</dbReference>
<feature type="domain" description="HTH tetR-type" evidence="5">
    <location>
        <begin position="15"/>
        <end position="75"/>
    </location>
</feature>
<evidence type="ECO:0000256" key="2">
    <source>
        <dbReference type="ARBA" id="ARBA00023125"/>
    </source>
</evidence>
<dbReference type="InterPro" id="IPR036271">
    <property type="entry name" value="Tet_transcr_reg_TetR-rel_C_sf"/>
</dbReference>
<dbReference type="InterPro" id="IPR050109">
    <property type="entry name" value="HTH-type_TetR-like_transc_reg"/>
</dbReference>
<organism evidence="6 7">
    <name type="scientific">Chondromyces crocatus</name>
    <dbReference type="NCBI Taxonomy" id="52"/>
    <lineage>
        <taxon>Bacteria</taxon>
        <taxon>Pseudomonadati</taxon>
        <taxon>Myxococcota</taxon>
        <taxon>Polyangia</taxon>
        <taxon>Polyangiales</taxon>
        <taxon>Polyangiaceae</taxon>
        <taxon>Chondromyces</taxon>
    </lineage>
</organism>
<dbReference type="SUPFAM" id="SSF46689">
    <property type="entry name" value="Homeodomain-like"/>
    <property type="match status" value="1"/>
</dbReference>
<evidence type="ECO:0000256" key="1">
    <source>
        <dbReference type="ARBA" id="ARBA00023015"/>
    </source>
</evidence>